<dbReference type="Proteomes" id="UP000294419">
    <property type="component" value="Chromosome"/>
</dbReference>
<dbReference type="InterPro" id="IPR001611">
    <property type="entry name" value="Leu-rich_rpt"/>
</dbReference>
<dbReference type="Gene3D" id="3.80.10.10">
    <property type="entry name" value="Ribonuclease Inhibitor"/>
    <property type="match status" value="1"/>
</dbReference>
<evidence type="ECO:0000256" key="2">
    <source>
        <dbReference type="ARBA" id="ARBA00022737"/>
    </source>
</evidence>
<dbReference type="RefSeq" id="WP_133439830.1">
    <property type="nucleotide sequence ID" value="NZ_CP037954.1"/>
</dbReference>
<dbReference type="PANTHER" id="PTHR46652:SF3">
    <property type="entry name" value="LEUCINE-RICH REPEAT-CONTAINING PROTEIN 9"/>
    <property type="match status" value="1"/>
</dbReference>
<evidence type="ECO:0000313" key="4">
    <source>
        <dbReference type="Proteomes" id="UP000294419"/>
    </source>
</evidence>
<keyword evidence="2" id="KW-0677">Repeat</keyword>
<keyword evidence="1" id="KW-0433">Leucine-rich repeat</keyword>
<dbReference type="SUPFAM" id="SSF52058">
    <property type="entry name" value="L domain-like"/>
    <property type="match status" value="1"/>
</dbReference>
<dbReference type="EMBL" id="CP037954">
    <property type="protein sequence ID" value="QBO58394.1"/>
    <property type="molecule type" value="Genomic_DNA"/>
</dbReference>
<proteinExistence type="predicted"/>
<dbReference type="InterPro" id="IPR050836">
    <property type="entry name" value="SDS22/Internalin_LRR"/>
</dbReference>
<dbReference type="KEGG" id="csal:NBC122_01579"/>
<evidence type="ECO:0000256" key="1">
    <source>
        <dbReference type="ARBA" id="ARBA00022614"/>
    </source>
</evidence>
<dbReference type="PANTHER" id="PTHR46652">
    <property type="entry name" value="LEUCINE-RICH REPEAT AND IQ DOMAIN-CONTAINING PROTEIN 1-RELATED"/>
    <property type="match status" value="1"/>
</dbReference>
<keyword evidence="4" id="KW-1185">Reference proteome</keyword>
<dbReference type="InterPro" id="IPR032675">
    <property type="entry name" value="LRR_dom_sf"/>
</dbReference>
<gene>
    <name evidence="3" type="ORF">NBC122_01579</name>
</gene>
<protein>
    <recommendedName>
        <fullName evidence="5">Leucine Rich repeats (2 copies)</fullName>
    </recommendedName>
</protein>
<dbReference type="OrthoDB" id="5965518at2"/>
<dbReference type="PROSITE" id="PS51450">
    <property type="entry name" value="LRR"/>
    <property type="match status" value="1"/>
</dbReference>
<evidence type="ECO:0000313" key="3">
    <source>
        <dbReference type="EMBL" id="QBO58394.1"/>
    </source>
</evidence>
<organism evidence="3 4">
    <name type="scientific">Chryseobacterium salivictor</name>
    <dbReference type="NCBI Taxonomy" id="2547600"/>
    <lineage>
        <taxon>Bacteria</taxon>
        <taxon>Pseudomonadati</taxon>
        <taxon>Bacteroidota</taxon>
        <taxon>Flavobacteriia</taxon>
        <taxon>Flavobacteriales</taxon>
        <taxon>Weeksellaceae</taxon>
        <taxon>Chryseobacterium group</taxon>
        <taxon>Chryseobacterium</taxon>
    </lineage>
</organism>
<dbReference type="AlphaFoldDB" id="A0A4V1AL36"/>
<name>A0A4V1AL36_9FLAO</name>
<sequence length="235" mass="27637">MSDSIKLKFGFWNFNFNFWTGNSFRYDDSRIFDTKILIVDTSTLNPEYYSMSSKEKKEIRNHWINALPLLYDVEYLMTTHQIDQEFFDSICKMKNLKGLYVKWGKIDNTSNIKNLENLEHLYFGSNPRITSLEGFEALKKLDHLELENFKAVFDFTTLRELTNLKTLSITGSISGPSTPINDLYFLNNLNKIQEIAFDISLKNKDVSPLYRFSKMERLFLPSSLDKKLRKELSNK</sequence>
<accession>A0A4V1AL36</accession>
<evidence type="ECO:0008006" key="5">
    <source>
        <dbReference type="Google" id="ProtNLM"/>
    </source>
</evidence>
<reference evidence="3 4" key="1">
    <citation type="submission" date="2019-03" db="EMBL/GenBank/DDBJ databases">
        <authorList>
            <person name="Kim H."/>
            <person name="Yu S.-M."/>
        </authorList>
    </citation>
    <scope>NUCLEOTIDE SEQUENCE [LARGE SCALE GENOMIC DNA]</scope>
    <source>
        <strain evidence="3 4">NBC122</strain>
    </source>
</reference>